<organism evidence="7 8">
    <name type="scientific">Dactylosporangium maewongense</name>
    <dbReference type="NCBI Taxonomy" id="634393"/>
    <lineage>
        <taxon>Bacteria</taxon>
        <taxon>Bacillati</taxon>
        <taxon>Actinomycetota</taxon>
        <taxon>Actinomycetes</taxon>
        <taxon>Micromonosporales</taxon>
        <taxon>Micromonosporaceae</taxon>
        <taxon>Dactylosporangium</taxon>
    </lineage>
</organism>
<evidence type="ECO:0000256" key="2">
    <source>
        <dbReference type="ARBA" id="ARBA00023026"/>
    </source>
</evidence>
<dbReference type="InterPro" id="IPR018487">
    <property type="entry name" value="Hemopexin-like_repeat"/>
</dbReference>
<evidence type="ECO:0000259" key="6">
    <source>
        <dbReference type="Pfam" id="PF20220"/>
    </source>
</evidence>
<sequence length="4584" mass="497837">MHPSLPDYQKLFGDLDFRGSDASRSVYSPAAYLADLLQLLTGSDLPGRRPDLRDVRLDGANSYTEVPYLDIVNGILADELDPDGGAHDALAGLRHPFGLPFSLRHERLRRLLHHLGTTPLELYRRFAVDEQPDVVVREYLGLNQDEADLYSTVLDDAALRECYGLRDGETFTDLAAVDRFRQAVGLTHEELLAMLHGDLAEAERGEANRCFIHHDDEVVTLDTDERRLVRAGSKPVPVAWFERVNRFVRLARRAGLRFQDLDLVLRSCCGNTLDATALRRIATLRFLQQGYDLPLDVVVALVAPVNALGVGDGDTPLDLFNRVFNVPFVATERTVLRGAAHLPAAYAGLPELAAPHDLLEKKPTYRQRTGVADADVQTIVTRYRDRSADGVSGPLDRGRAGVGALTLLYRVGQLTTALDVTAEELFDILDALQSDPSLRRHPAFPVLLSPAEPVSADVYDILAGTDVEAGLWLLQTLLGVVRWAQATGLDSRGLLEVLGVGPERRGPAADEERAALLDALRAQFETVQLTPDAFRSARFGPRAAQVIHDVVAGAEDVGSPVLRLTPGVRDAAYAAVTDLGRVTADDFRGIGLDERFATKIHTNLVLRGYLDPSGTLDAATLPETPEELWLTGEFGAYRDAIAADLAAAVDRAGEDEPAAFYPSDLARYSELTAAEQAELYDNLVFNGRIDAEGRILESDDDVDPVDADLADLVWPVYERLLEVADRFPAAWITLDPAVFADVPLTDQQRAALLESLRFNGYLDDEGAYTDPVAALGLTLPELTLDVAFHPYRRQILDAIQGQLTAALTAMNTLTPDDFRDLGDDAAAQRVAGVLDAGLLVDGRIPDDAVPGLTDPAAVLTLAGFTEAENLLVLQRLVEAIRDAAPFRVDVAAVDALGFTVQERDDLLRVLVEAGDLTPGLTVPADRLNWFGHVHHALDFALPGLTDYSRDVFFLLHAVAVAVDAATDEVVAVLTAREAAQRAAVFATLQDALGVPAATAEAICAAVVGGTAETLDLLVAPALGDPFAAAVDPDVRRAVRRIRGFAALAARLGLGADEVAVAFQDQDLTGKFAEPLTLPPGVDRIDALLESPDGDVYLFRGRGFWRYEPGADTPADPRPRALTELSDRFGGLASVDAAFTDADGTAWIVGRDDAGTSRTFVRPLEHTRWTPRTQAWGTVRNAFSDGTRIDAAFVDEEGRTYLFRGDQYVRYSGPGYAAVDEGYPRRLGEWWEGEQRRPGDAPLPPRFRSALDAAFLGHDGVTYLFSGDQFVALGGPADRSAAERPIAGAWGTVVNNLATADRVDAAYVDGSALYVFSGDQVVRHSDSVENEGLRVDDGYPRRIAADFDNAVPAVFEPGIDAALAEPGGVVHLFRNGKTAAVGAPDASVVPTAQRWGVLGPVLPSGTVDAALLGLDGRTYLFSGGQYLRYTGADYTTVDPGHPRAIPDDWGGLCRVDAAFVMDGATYVFGTGGKLFDLPLDEGPRTAWSRDRLAPVHRADLDEGQLPGALRDRLAEHGIAVASDVPVTNAETAAGAQWRLTATDGLSLTLRKAGRRLQVHVTPDSEDPSRPYWEEVRPRTFFVKYSTRDYTTPDAGYPRPMTENWWNLPDDLIGGEAEAPFARVDAVFTAADGRIHLFAGGQFVVFDAKRRWWSAPRPIADGWDSLPFGHVDAAFVGADGRTYVFSGPQYVRYTDTYTRVDDRFPARITSMWGTVANTIARTGRVDAALVVQRPATDDPTAEAPLTDGSLDTPDLPVDGRMVRRTYLFSGGQYVRYTDTAGGTRPATVDLGYPRQLAALREEPGFEHLAADLTRVDAAFADRGNVYLYSGRDCHVVSLDVHRRLTDVARADVACALVEDGTVYLEHPEGWHRYSSLEGTTVASEPALPRGLRTVPAEYRTGLDAVLAGTDGTTYLFKGATCYNTTLDRAYPLAEEWGRPRNTIYHDNAVDTAFVAANGKTYVFSGDQFVVYDGPDYLEAEVTAGPLPIAEHFAGLRRVALAYVRDGVTHLFEPPDSTGLMRLVTYSGKEYDQPDDAEPRFVDAEFWGVPQAYRPAGFTAPDAVLFTGDATLLLTGGTVVQYDEVDRVWSAPRPLDRIWRGIGDVEELTTAFTGRDGATYFFFAHEFARYQGRAFTPRQPIQDRWGRTRNTFLNGSGVDAAFVHQSAVSGAVTYLFAGSQYVRYSTSDYRWVDPGYPRLIAGNLSTEEPFAGLPAAVEDELVERIGTGGHAVLDAVVAGGRNTYLFAGRTCHVVSAAPAAVYDISGLGQVRNTIADRRRVDAALVTAGYTYLFSGDQYVRYTGADYTRVDDGYPRTIAGSLAEELDVERLPEEFHTGIDAAMRAPDGWTYLFAGGGQSLRFRDGTAEVTPIAGAWGAVRNDLTAAGGPRAAFVAPGGELFAFAGGQYVRYALPPVPAEGEPVPAATAYATVDDGYPRLVHDAWGALPTDFEATIDGAFTLRGHTYLCSGGRYVRHAGGQALPQAFADRWADVADYRLGDLRTVTRFAALVRTHRAGGVDLAAALAPAARPSTDLYRSVADLFGWDVDELRWCRRNSRFLTDGADDEDRFELEFLLELVELFGFAGPLGAGPSKLRADVWTRLHPAAGRPADAALDAAAAALTLLLAREVGADRWPALARTLHDELNLALRDALVGAVLARDPGPAAHPRTARDLFERYLIDVEMGEKGMTSRVREAIAAVQLYVHRYLLNLEPADGGEEQRLRVKQWWTWMRNYRVWEANRKVFLYPENYLRPELRDTKTPAFEALERDLLQGEITAQGVERAYKRYLDEYTEVSRLTIAGGYVYTKDQLPDGPRRLVLFGRTKTDPRRYYFRRAEFGSREKLSATWEPWQPVGVRIDADLVHPVHAFGRVFVFWTVVEPVADDDPASGTVVARSDGAEQHVTASAKSTRVRIAYSFQNLNGEWVPAQELGTGPAEAGTIGDVQLLVLPRIKPDTGRMSVVVSCTYTATPPTPAGAETPPEPKPAAVLYELNPELYAERIPVPPKAVAGTGTTPAEVAASIIASIMAAAAAAAGLPLPAGPATAGAEEDTDAALAELATAVAAAAAAKAATADRVAQIFLDQVQPADVVRFDAPTGAESWPWFSVDHKGGSFLCRPVTIEQVTVVPVKLSTTGVRFPSWSAVDAAVELPGGTATTPGTQLFFSTARNRSVVVPPAGRIPGAVPIGEQWGLPRTVLPAANSAVDAVLVRGEHTFVFSGSQYVRFTGTPFGKIDKGYPRAILGNTETLPQWDRVDVAFTLPGNVEVFLNQALEQVVTVTDGKLGTPASWKDHWVRKHLGGLDAVMVTDTYVFLFAGDRYARLDHTKKPNKGNWFDAPDKDYPRPIAGNPDRIPTDVRVDAAVWRNGTAYYFDNTDHRYAEVPAAGARTYRATYAAPSAIATSQIVDAAWVGGGKLYLTRAGEYVRYTLNADNTVPECIDDGYPKPLAVPVDTVLRRGADLYVFSGPLYTKMPATQEPSKMPGFRPVAGAWGELPAFDSALTSSTGLYLFVGDTYLLHDQTLEPPRPYERTALPFEIVRLTTGTASDLNRKLLSGGMPALLDLSTQETDEVAFSTDPLDVKAIRVKAELVDPDRLPSGSHLDFRSANGLYYWEIFFHAPLLIANALNGAQRFEDARRWYEYIFDPTHPTSYWRFLPFLTIDPAALADSLTAEFAATGSTGLDVGTLAPSPTSTKLGPALAPVVTALRTLAPAVAEHRDPRTAQELAALGTVKAAGTHKRIAGTLAALLAGTPTAAQRAAVAALEERTLIAADLGALFEANGDEEDLLKAYREDPFDPHAIAALRPVAYRRAVVMGYVDNLLDWADMLFRQYTPESVDEARMLYVLAYDLLGERPERLGVRLLPQGKSLAELGTADLTGYFSRGGVMLDGPGEVHAGVGDAYFSIPENSVFLDYWTRVEDRLHKIRQSLDILGISRPLPLFAPPIDPMALVQAVASGAGLDQVTAAAAAQPPHYRFAAVYRRAQEVVDKLGQLGSDLLSVLERGSAEELSLLQNRQEHTILTMSLAVKEAQVRIAEEGVAELTAGRVGAQERAAHYDALIATGMTALERAQIATMSLGATMHMSSSVLQIASAISHALPQIKMGPFIMGAEAGGDQAGSSLDSTAQILQSLGEGFQVIGEVLGVSAQYERMSQDWTLQLATARNDLEQLEHRIAAADQQLSIARREADIQARQLEHSDAVATFLQDRFTNAELYGWMAARLSGMYFQAYSLAYDLAKAAERAYQFEQGVTDEFIRPTYWESRRNGLLAGQSLALDLQRLGKAQLDGDARPLEITRQVSLLDTDPVALLRLRTAGSADFALSEALFDRDFPGHFRRQIRTVTVTFLDAEGQPVGVNATLTQLSNKTVLAPDPAAIKHLLDPKGSPPDAIRADWRASQRIALSQVDYGKENNGLFELRYDDERYLPFEGTGAVSTWRLERSAHRAPDVYDVLVTVKYTAEYGGDPFAAAVKGMLKPFTAARFFDVAREFPEQWEDFVGNGASRLVLPFSTGMFPDMAGRRITGIVPAYELTNGTPARLVINGDPKLTLTEATLLPTPGLTVRDDGPGWAFALDGDKADLGNVGLVLTYQARVQ</sequence>
<dbReference type="InterPro" id="IPR046839">
    <property type="entry name" value="ABC_toxin_N"/>
</dbReference>
<dbReference type="Pfam" id="PF03538">
    <property type="entry name" value="VRP1"/>
    <property type="match status" value="1"/>
</dbReference>
<dbReference type="PROSITE" id="PS51642">
    <property type="entry name" value="HEMOPEXIN_2"/>
    <property type="match status" value="9"/>
</dbReference>
<dbReference type="SMART" id="SM00120">
    <property type="entry name" value="HX"/>
    <property type="match status" value="22"/>
</dbReference>
<evidence type="ECO:0000259" key="5">
    <source>
        <dbReference type="Pfam" id="PF18413"/>
    </source>
</evidence>
<evidence type="ECO:0008006" key="9">
    <source>
        <dbReference type="Google" id="ProtNLM"/>
    </source>
</evidence>
<dbReference type="RefSeq" id="WP_344506443.1">
    <property type="nucleotide sequence ID" value="NZ_BAAAQD010000015.1"/>
</dbReference>
<evidence type="ECO:0000256" key="1">
    <source>
        <dbReference type="ARBA" id="ARBA00022729"/>
    </source>
</evidence>
<dbReference type="InterPro" id="IPR036375">
    <property type="entry name" value="Hemopexin-like_dom_sf"/>
</dbReference>
<dbReference type="Proteomes" id="UP001501470">
    <property type="component" value="Unassembled WGS sequence"/>
</dbReference>
<keyword evidence="3" id="KW-0175">Coiled coil</keyword>
<dbReference type="Pfam" id="PF00045">
    <property type="entry name" value="Hemopexin"/>
    <property type="match status" value="8"/>
</dbReference>
<feature type="coiled-coil region" evidence="3">
    <location>
        <begin position="4145"/>
        <end position="4179"/>
    </location>
</feature>
<protein>
    <recommendedName>
        <fullName evidence="9">Hemopexin</fullName>
    </recommendedName>
</protein>
<keyword evidence="1" id="KW-0732">Signal</keyword>
<dbReference type="Gene3D" id="2.110.10.10">
    <property type="entry name" value="Hemopexin-like domain"/>
    <property type="match status" value="13"/>
</dbReference>
<keyword evidence="2" id="KW-0843">Virulence</keyword>
<feature type="domain" description="Neuraminidase-like" evidence="5">
    <location>
        <begin position="2794"/>
        <end position="2928"/>
    </location>
</feature>
<dbReference type="EMBL" id="BAAAQD010000015">
    <property type="protein sequence ID" value="GAA1539223.1"/>
    <property type="molecule type" value="Genomic_DNA"/>
</dbReference>
<evidence type="ECO:0000313" key="8">
    <source>
        <dbReference type="Proteomes" id="UP001501470"/>
    </source>
</evidence>
<dbReference type="PANTHER" id="PTHR22917:SF6">
    <property type="entry name" value="EG:8D8.2 PROTEIN-RELATED"/>
    <property type="match status" value="1"/>
</dbReference>
<dbReference type="Pfam" id="PF20220">
    <property type="entry name" value="ABC_toxin_N"/>
    <property type="match status" value="1"/>
</dbReference>
<accession>A0ABP4M8G5</accession>
<reference evidence="8" key="1">
    <citation type="journal article" date="2019" name="Int. J. Syst. Evol. Microbiol.">
        <title>The Global Catalogue of Microorganisms (GCM) 10K type strain sequencing project: providing services to taxonomists for standard genome sequencing and annotation.</title>
        <authorList>
            <consortium name="The Broad Institute Genomics Platform"/>
            <consortium name="The Broad Institute Genome Sequencing Center for Infectious Disease"/>
            <person name="Wu L."/>
            <person name="Ma J."/>
        </authorList>
    </citation>
    <scope>NUCLEOTIDE SEQUENCE [LARGE SCALE GENOMIC DNA]</scope>
    <source>
        <strain evidence="8">JCM 15933</strain>
    </source>
</reference>
<feature type="domain" description="Tc toxin complex TcA C-terminal TcB-binding" evidence="4">
    <location>
        <begin position="4165"/>
        <end position="4450"/>
    </location>
</feature>
<name>A0ABP4M8G5_9ACTN</name>
<dbReference type="Pfam" id="PF18276">
    <property type="entry name" value="TcA_TcB_BD"/>
    <property type="match status" value="1"/>
</dbReference>
<dbReference type="InterPro" id="IPR051298">
    <property type="entry name" value="Heme_transport/Cell_adhesion"/>
</dbReference>
<proteinExistence type="predicted"/>
<evidence type="ECO:0000259" key="4">
    <source>
        <dbReference type="Pfam" id="PF18276"/>
    </source>
</evidence>
<dbReference type="SUPFAM" id="SSF50923">
    <property type="entry name" value="Hemopexin-like domain"/>
    <property type="match status" value="11"/>
</dbReference>
<evidence type="ECO:0000313" key="7">
    <source>
        <dbReference type="EMBL" id="GAA1539223.1"/>
    </source>
</evidence>
<evidence type="ECO:0000256" key="3">
    <source>
        <dbReference type="SAM" id="Coils"/>
    </source>
</evidence>
<dbReference type="Pfam" id="PF18413">
    <property type="entry name" value="Neuraminidase"/>
    <property type="match status" value="1"/>
</dbReference>
<dbReference type="InterPro" id="IPR018003">
    <property type="entry name" value="Insecticidal_toxin/plasmid_vir"/>
</dbReference>
<gene>
    <name evidence="7" type="ORF">GCM10009827_068070</name>
</gene>
<keyword evidence="8" id="KW-1185">Reference proteome</keyword>
<dbReference type="InterPro" id="IPR040840">
    <property type="entry name" value="TcA_TcB_BD"/>
</dbReference>
<dbReference type="InterPro" id="IPR041079">
    <property type="entry name" value="Neuraminidase-like"/>
</dbReference>
<dbReference type="PANTHER" id="PTHR22917">
    <property type="entry name" value="HEMOPEXIN DOMAIN-CONTAINING PROTEIN"/>
    <property type="match status" value="1"/>
</dbReference>
<comment type="caution">
    <text evidence="7">The sequence shown here is derived from an EMBL/GenBank/DDBJ whole genome shotgun (WGS) entry which is preliminary data.</text>
</comment>
<feature type="domain" description="ABC toxin N-terminal" evidence="6">
    <location>
        <begin position="2640"/>
        <end position="2764"/>
    </location>
</feature>